<protein>
    <recommendedName>
        <fullName evidence="3">Fibronectin type-III domain-containing protein</fullName>
    </recommendedName>
</protein>
<dbReference type="Proteomes" id="UP000251241">
    <property type="component" value="Unassembled WGS sequence"/>
</dbReference>
<dbReference type="CDD" id="cd00063">
    <property type="entry name" value="FN3"/>
    <property type="match status" value="1"/>
</dbReference>
<reference evidence="1 2" key="1">
    <citation type="submission" date="2018-06" db="EMBL/GenBank/DDBJ databases">
        <authorList>
            <consortium name="Pathogen Informatics"/>
            <person name="Doyle S."/>
        </authorList>
    </citation>
    <scope>NUCLEOTIDE SEQUENCE [LARGE SCALE GENOMIC DNA]</scope>
    <source>
        <strain evidence="1 2">NCTC11343</strain>
    </source>
</reference>
<accession>A0A2X2IZ66</accession>
<dbReference type="InterPro" id="IPR013783">
    <property type="entry name" value="Ig-like_fold"/>
</dbReference>
<evidence type="ECO:0000313" key="1">
    <source>
        <dbReference type="EMBL" id="SPZ87582.1"/>
    </source>
</evidence>
<dbReference type="Gene3D" id="2.60.40.10">
    <property type="entry name" value="Immunoglobulins"/>
    <property type="match status" value="1"/>
</dbReference>
<sequence>MPWLDSIPPNAPFGLLVKNSANGKMNTLFWQKPDVANDGESAYGYVIYRFNLDEKVNIKDPGKIIFITFDGDKLQYTDDDIKQHQKYKYVVTAIDRMKNESKPSDSRSAHEEI</sequence>
<dbReference type="AlphaFoldDB" id="A0A2X2IZ66"/>
<dbReference type="SUPFAM" id="SSF49265">
    <property type="entry name" value="Fibronectin type III"/>
    <property type="match status" value="1"/>
</dbReference>
<dbReference type="InterPro" id="IPR036116">
    <property type="entry name" value="FN3_sf"/>
</dbReference>
<name>A0A2X2IZ66_SPHMU</name>
<dbReference type="EMBL" id="UAUU01000009">
    <property type="protein sequence ID" value="SPZ87582.1"/>
    <property type="molecule type" value="Genomic_DNA"/>
</dbReference>
<dbReference type="RefSeq" id="WP_370445104.1">
    <property type="nucleotide sequence ID" value="NZ_UAUU01000009.1"/>
</dbReference>
<dbReference type="InterPro" id="IPR003961">
    <property type="entry name" value="FN3_dom"/>
</dbReference>
<evidence type="ECO:0008006" key="3">
    <source>
        <dbReference type="Google" id="ProtNLM"/>
    </source>
</evidence>
<proteinExistence type="predicted"/>
<evidence type="ECO:0000313" key="2">
    <source>
        <dbReference type="Proteomes" id="UP000251241"/>
    </source>
</evidence>
<gene>
    <name evidence="1" type="ORF">NCTC11343_03001</name>
</gene>
<organism evidence="1 2">
    <name type="scientific">Sphingobacterium multivorum</name>
    <dbReference type="NCBI Taxonomy" id="28454"/>
    <lineage>
        <taxon>Bacteria</taxon>
        <taxon>Pseudomonadati</taxon>
        <taxon>Bacteroidota</taxon>
        <taxon>Sphingobacteriia</taxon>
        <taxon>Sphingobacteriales</taxon>
        <taxon>Sphingobacteriaceae</taxon>
        <taxon>Sphingobacterium</taxon>
    </lineage>
</organism>